<dbReference type="SUPFAM" id="SSF56112">
    <property type="entry name" value="Protein kinase-like (PK-like)"/>
    <property type="match status" value="1"/>
</dbReference>
<reference evidence="2" key="1">
    <citation type="submission" date="2020-03" db="EMBL/GenBank/DDBJ databases">
        <title>Draft Genome Sequence of Cylindrodendrum hubeiense.</title>
        <authorList>
            <person name="Buettner E."/>
            <person name="Kellner H."/>
        </authorList>
    </citation>
    <scope>NUCLEOTIDE SEQUENCE</scope>
    <source>
        <strain evidence="2">IHI 201604</strain>
    </source>
</reference>
<dbReference type="AlphaFoldDB" id="A0A9P5H5P8"/>
<protein>
    <recommendedName>
        <fullName evidence="1">Protein kinase domain-containing protein</fullName>
    </recommendedName>
</protein>
<dbReference type="EMBL" id="JAANBB010000116">
    <property type="protein sequence ID" value="KAF7549657.1"/>
    <property type="molecule type" value="Genomic_DNA"/>
</dbReference>
<dbReference type="InterPro" id="IPR000719">
    <property type="entry name" value="Prot_kinase_dom"/>
</dbReference>
<feature type="domain" description="Protein kinase" evidence="1">
    <location>
        <begin position="51"/>
        <end position="370"/>
    </location>
</feature>
<gene>
    <name evidence="2" type="ORF">G7Z17_g6228</name>
</gene>
<dbReference type="InterPro" id="IPR011009">
    <property type="entry name" value="Kinase-like_dom_sf"/>
</dbReference>
<sequence length="716" mass="81807">MLMKPVTKFPTTTTSLLDKLHGFERKLSSLLDSHTLEPPFYDFGNHMKPIFCESKVFNSGGMGKVFRARIHHDSMDSSKAGSNYYRDLRQHGYFAVKQLKSRNSLEFSREFKALNRFTRERHQHIVPLFASYRMGGQYHLVFPWADSDLAIFWRLNPQPQTDKFTISWSAKQMLGIASALSVIHGFQDGTEERRWFGVHHDVKPGNILFFSDKFSQPVLKIADFGSTCIHTRDKQSDLQTEDVNHTPVYRAPEIDLQSKATTSAYDVWSFGCVVLETLTWLIHGNRGLERLISARSDQKANSLNHDAFFRLQRDLSGGLTAQLKPEIQLDYTHASSFTNDVLNLVRDEMLVVDKHKRSSSRDIRKALSKICEMLDNDEAYSSPHGGCDTAVEFKNPQLNTDRPDRHLEMVFSNQHAGKKRRLGRDVDISYYSVPATENLHGGDSQNEAKLRQKFACPFYKAGIIASEYSRACKGPGWADFHRLKEHILRCHTPDKYKNERFCRRCDEGFDTEELFMKHQCQDPPCIIKEPEIIYGKMTREQAINLRSTKRKSTKVSDEDRWFDIFRSINEDCDPNIDNISPYHETTVSTLDTLSTQSPTGISQYKNYLRQPLTGGALQELAADFGESFGISDPEVCRAMAAKLRNFQLKDLQKFDENQLKPAYTYEIPLSNSNEKAEVVGSSSLQTPGPGVNLSQLLVDYDNEEVPANLWSLSDNI</sequence>
<accession>A0A9P5H5P8</accession>
<organism evidence="2 3">
    <name type="scientific">Cylindrodendrum hubeiense</name>
    <dbReference type="NCBI Taxonomy" id="595255"/>
    <lineage>
        <taxon>Eukaryota</taxon>
        <taxon>Fungi</taxon>
        <taxon>Dikarya</taxon>
        <taxon>Ascomycota</taxon>
        <taxon>Pezizomycotina</taxon>
        <taxon>Sordariomycetes</taxon>
        <taxon>Hypocreomycetidae</taxon>
        <taxon>Hypocreales</taxon>
        <taxon>Nectriaceae</taxon>
        <taxon>Cylindrodendrum</taxon>
    </lineage>
</organism>
<evidence type="ECO:0000313" key="2">
    <source>
        <dbReference type="EMBL" id="KAF7549657.1"/>
    </source>
</evidence>
<dbReference type="Gene3D" id="3.30.200.20">
    <property type="entry name" value="Phosphorylase Kinase, domain 1"/>
    <property type="match status" value="1"/>
</dbReference>
<dbReference type="Pfam" id="PF00069">
    <property type="entry name" value="Pkinase"/>
    <property type="match status" value="1"/>
</dbReference>
<comment type="caution">
    <text evidence="2">The sequence shown here is derived from an EMBL/GenBank/DDBJ whole genome shotgun (WGS) entry which is preliminary data.</text>
</comment>
<dbReference type="PANTHER" id="PTHR24359">
    <property type="entry name" value="SERINE/THREONINE-PROTEIN KINASE SBK1"/>
    <property type="match status" value="1"/>
</dbReference>
<dbReference type="OrthoDB" id="1046782at2759"/>
<proteinExistence type="predicted"/>
<dbReference type="PROSITE" id="PS50011">
    <property type="entry name" value="PROTEIN_KINASE_DOM"/>
    <property type="match status" value="1"/>
</dbReference>
<evidence type="ECO:0000259" key="1">
    <source>
        <dbReference type="PROSITE" id="PS50011"/>
    </source>
</evidence>
<dbReference type="SMART" id="SM00220">
    <property type="entry name" value="S_TKc"/>
    <property type="match status" value="1"/>
</dbReference>
<dbReference type="Proteomes" id="UP000722485">
    <property type="component" value="Unassembled WGS sequence"/>
</dbReference>
<dbReference type="GO" id="GO:0005524">
    <property type="term" value="F:ATP binding"/>
    <property type="evidence" value="ECO:0007669"/>
    <property type="project" value="InterPro"/>
</dbReference>
<evidence type="ECO:0000313" key="3">
    <source>
        <dbReference type="Proteomes" id="UP000722485"/>
    </source>
</evidence>
<dbReference type="GO" id="GO:0004674">
    <property type="term" value="F:protein serine/threonine kinase activity"/>
    <property type="evidence" value="ECO:0007669"/>
    <property type="project" value="TreeGrafter"/>
</dbReference>
<keyword evidence="3" id="KW-1185">Reference proteome</keyword>
<dbReference type="PANTHER" id="PTHR24359:SF1">
    <property type="entry name" value="INHIBITOR OF NUCLEAR FACTOR KAPPA-B KINASE EPSILON SUBUNIT HOMOLOG 1-RELATED"/>
    <property type="match status" value="1"/>
</dbReference>
<dbReference type="CDD" id="cd00180">
    <property type="entry name" value="PKc"/>
    <property type="match status" value="1"/>
</dbReference>
<name>A0A9P5H5P8_9HYPO</name>
<dbReference type="Gene3D" id="1.10.510.10">
    <property type="entry name" value="Transferase(Phosphotransferase) domain 1"/>
    <property type="match status" value="1"/>
</dbReference>